<reference evidence="1 2" key="1">
    <citation type="submission" date="2020-02" db="EMBL/GenBank/DDBJ databases">
        <authorList>
            <person name="Brisse S."/>
        </authorList>
    </citation>
    <scope>NUCLEOTIDE SEQUENCE [LARGE SCALE GENOMIC DNA]</scope>
    <source>
        <strain evidence="1">CIP107547</strain>
    </source>
</reference>
<evidence type="ECO:0000313" key="1">
    <source>
        <dbReference type="EMBL" id="CAB0591575.1"/>
    </source>
</evidence>
<gene>
    <name evidence="1" type="ORF">CIP107547_00780</name>
</gene>
<dbReference type="EMBL" id="CADDAV010000010">
    <property type="protein sequence ID" value="CAB0591575.1"/>
    <property type="molecule type" value="Genomic_DNA"/>
</dbReference>
<accession>A0A811G1N9</accession>
<comment type="caution">
    <text evidence="1">The sequence shown here is derived from an EMBL/GenBank/DDBJ whole genome shotgun (WGS) entry which is preliminary data.</text>
</comment>
<sequence length="37" mass="4246">MVSFQYKNVRRVEKLKNLSTKVTGSRHAHLFAATTII</sequence>
<dbReference type="Proteomes" id="UP000480222">
    <property type="component" value="Unassembled WGS sequence"/>
</dbReference>
<protein>
    <submittedName>
        <fullName evidence="1">Uncharacterized protein</fullName>
    </submittedName>
</protein>
<evidence type="ECO:0000313" key="2">
    <source>
        <dbReference type="Proteomes" id="UP000480222"/>
    </source>
</evidence>
<proteinExistence type="predicted"/>
<organism evidence="1 2">
    <name type="scientific">Corynebacterium diphtheriae</name>
    <dbReference type="NCBI Taxonomy" id="1717"/>
    <lineage>
        <taxon>Bacteria</taxon>
        <taxon>Bacillati</taxon>
        <taxon>Actinomycetota</taxon>
        <taxon>Actinomycetes</taxon>
        <taxon>Mycobacteriales</taxon>
        <taxon>Corynebacteriaceae</taxon>
        <taxon>Corynebacterium</taxon>
    </lineage>
</organism>
<dbReference type="AlphaFoldDB" id="A0A811G1N9"/>
<name>A0A811G1N9_CORDP</name>